<dbReference type="GO" id="GO:0016279">
    <property type="term" value="F:protein-lysine N-methyltransferase activity"/>
    <property type="evidence" value="ECO:0007669"/>
    <property type="project" value="TreeGrafter"/>
</dbReference>
<dbReference type="Pfam" id="PF06325">
    <property type="entry name" value="PrmA"/>
    <property type="match status" value="1"/>
</dbReference>
<dbReference type="InterPro" id="IPR050078">
    <property type="entry name" value="Ribosomal_L11_MeTrfase_PrmA"/>
</dbReference>
<dbReference type="HAMAP" id="MF_00735">
    <property type="entry name" value="Methyltr_PrmA"/>
    <property type="match status" value="1"/>
</dbReference>
<dbReference type="GO" id="GO:0005737">
    <property type="term" value="C:cytoplasm"/>
    <property type="evidence" value="ECO:0007669"/>
    <property type="project" value="UniProtKB-SubCell"/>
</dbReference>
<dbReference type="InterPro" id="IPR029063">
    <property type="entry name" value="SAM-dependent_MTases_sf"/>
</dbReference>
<dbReference type="NCBIfam" id="NF001785">
    <property type="entry name" value="PRK00517.2-2"/>
    <property type="match status" value="1"/>
</dbReference>
<dbReference type="GO" id="GO:0032259">
    <property type="term" value="P:methylation"/>
    <property type="evidence" value="ECO:0007669"/>
    <property type="project" value="UniProtKB-KW"/>
</dbReference>
<evidence type="ECO:0000256" key="6">
    <source>
        <dbReference type="HAMAP-Rule" id="MF_00735"/>
    </source>
</evidence>
<organism evidence="7 8">
    <name type="scientific">Sediminibacterium goheungense</name>
    <dbReference type="NCBI Taxonomy" id="1086393"/>
    <lineage>
        <taxon>Bacteria</taxon>
        <taxon>Pseudomonadati</taxon>
        <taxon>Bacteroidota</taxon>
        <taxon>Chitinophagia</taxon>
        <taxon>Chitinophagales</taxon>
        <taxon>Chitinophagaceae</taxon>
        <taxon>Sediminibacterium</taxon>
    </lineage>
</organism>
<dbReference type="PANTHER" id="PTHR43648">
    <property type="entry name" value="ELECTRON TRANSFER FLAVOPROTEIN BETA SUBUNIT LYSINE METHYLTRANSFERASE"/>
    <property type="match status" value="1"/>
</dbReference>
<gene>
    <name evidence="6" type="primary">prmA</name>
    <name evidence="7" type="ORF">BC659_0076</name>
</gene>
<keyword evidence="7" id="KW-0689">Ribosomal protein</keyword>
<evidence type="ECO:0000256" key="1">
    <source>
        <dbReference type="ARBA" id="ARBA00009741"/>
    </source>
</evidence>
<comment type="catalytic activity">
    <reaction evidence="6">
        <text>L-lysyl-[protein] + 3 S-adenosyl-L-methionine = N(6),N(6),N(6)-trimethyl-L-lysyl-[protein] + 3 S-adenosyl-L-homocysteine + 3 H(+)</text>
        <dbReference type="Rhea" id="RHEA:54192"/>
        <dbReference type="Rhea" id="RHEA-COMP:9752"/>
        <dbReference type="Rhea" id="RHEA-COMP:13826"/>
        <dbReference type="ChEBI" id="CHEBI:15378"/>
        <dbReference type="ChEBI" id="CHEBI:29969"/>
        <dbReference type="ChEBI" id="CHEBI:57856"/>
        <dbReference type="ChEBI" id="CHEBI:59789"/>
        <dbReference type="ChEBI" id="CHEBI:61961"/>
    </reaction>
</comment>
<proteinExistence type="inferred from homology"/>
<comment type="subcellular location">
    <subcellularLocation>
        <location evidence="6">Cytoplasm</location>
    </subcellularLocation>
</comment>
<feature type="binding site" evidence="6">
    <location>
        <position position="123"/>
    </location>
    <ligand>
        <name>S-adenosyl-L-methionine</name>
        <dbReference type="ChEBI" id="CHEBI:59789"/>
    </ligand>
</feature>
<accession>A0A4V3C514</accession>
<dbReference type="Proteomes" id="UP000295741">
    <property type="component" value="Unassembled WGS sequence"/>
</dbReference>
<evidence type="ECO:0000313" key="8">
    <source>
        <dbReference type="Proteomes" id="UP000295741"/>
    </source>
</evidence>
<dbReference type="SUPFAM" id="SSF53335">
    <property type="entry name" value="S-adenosyl-L-methionine-dependent methyltransferases"/>
    <property type="match status" value="1"/>
</dbReference>
<reference evidence="7 8" key="1">
    <citation type="submission" date="2019-03" db="EMBL/GenBank/DDBJ databases">
        <title>Genomic Encyclopedia of Archaeal and Bacterial Type Strains, Phase II (KMG-II): from individual species to whole genera.</title>
        <authorList>
            <person name="Goeker M."/>
        </authorList>
    </citation>
    <scope>NUCLEOTIDE SEQUENCE [LARGE SCALE GENOMIC DNA]</scope>
    <source>
        <strain evidence="7 8">DSM 28323</strain>
    </source>
</reference>
<dbReference type="EMBL" id="SNWP01000010">
    <property type="protein sequence ID" value="TDO28018.1"/>
    <property type="molecule type" value="Genomic_DNA"/>
</dbReference>
<dbReference type="InterPro" id="IPR004498">
    <property type="entry name" value="Ribosomal_PrmA_MeTrfase"/>
</dbReference>
<dbReference type="PANTHER" id="PTHR43648:SF1">
    <property type="entry name" value="ELECTRON TRANSFER FLAVOPROTEIN BETA SUBUNIT LYSINE METHYLTRANSFERASE"/>
    <property type="match status" value="1"/>
</dbReference>
<comment type="function">
    <text evidence="6">Methylates ribosomal protein L11.</text>
</comment>
<feature type="binding site" evidence="6">
    <location>
        <position position="144"/>
    </location>
    <ligand>
        <name>S-adenosyl-L-methionine</name>
        <dbReference type="ChEBI" id="CHEBI:59789"/>
    </ligand>
</feature>
<keyword evidence="3 6" id="KW-0489">Methyltransferase</keyword>
<dbReference type="PIRSF" id="PIRSF000401">
    <property type="entry name" value="RPL11_MTase"/>
    <property type="match status" value="1"/>
</dbReference>
<evidence type="ECO:0000256" key="2">
    <source>
        <dbReference type="ARBA" id="ARBA00022490"/>
    </source>
</evidence>
<keyword evidence="4 6" id="KW-0808">Transferase</keyword>
<sequence>MNHYQILIPVTEESIRELLIAQLAEAGFDGFEESETALKAYAEEEKFNENELKQIIEQMNLSYSKSIIKKENWNAVWESNFEPVLVDDFVGIRAGFHAPLTGIQHEIVITPKMSFGTGHHATTFSVMQLMREIDFQDKTVFDFGTGTGILAILAEKLGATAILAVDYDDWCVENASENTLINKCQCIDIQKNDTAFVDKPYEIVIANINKNIILDNLPLLAKSVIPGGEIILSGLLLEDENDIITACKPLGWQHIKTIQKGAWIAMRLRG</sequence>
<keyword evidence="8" id="KW-1185">Reference proteome</keyword>
<feature type="binding site" evidence="6">
    <location>
        <position position="166"/>
    </location>
    <ligand>
        <name>S-adenosyl-L-methionine</name>
        <dbReference type="ChEBI" id="CHEBI:59789"/>
    </ligand>
</feature>
<dbReference type="CDD" id="cd02440">
    <property type="entry name" value="AdoMet_MTases"/>
    <property type="match status" value="1"/>
</dbReference>
<comment type="similarity">
    <text evidence="1 6">Belongs to the methyltransferase superfamily. PrmA family.</text>
</comment>
<protein>
    <recommendedName>
        <fullName evidence="6">Ribosomal protein L11 methyltransferase</fullName>
        <shortName evidence="6">L11 Mtase</shortName>
        <ecNumber evidence="6">2.1.1.-</ecNumber>
    </recommendedName>
</protein>
<dbReference type="Gene3D" id="3.40.50.150">
    <property type="entry name" value="Vaccinia Virus protein VP39"/>
    <property type="match status" value="1"/>
</dbReference>
<dbReference type="AlphaFoldDB" id="A0A4V3C514"/>
<evidence type="ECO:0000256" key="4">
    <source>
        <dbReference type="ARBA" id="ARBA00022679"/>
    </source>
</evidence>
<keyword evidence="7" id="KW-0687">Ribonucleoprotein</keyword>
<keyword evidence="2 6" id="KW-0963">Cytoplasm</keyword>
<dbReference type="OrthoDB" id="9785995at2"/>
<evidence type="ECO:0000313" key="7">
    <source>
        <dbReference type="EMBL" id="TDO28018.1"/>
    </source>
</evidence>
<evidence type="ECO:0000256" key="3">
    <source>
        <dbReference type="ARBA" id="ARBA00022603"/>
    </source>
</evidence>
<dbReference type="GO" id="GO:0005840">
    <property type="term" value="C:ribosome"/>
    <property type="evidence" value="ECO:0007669"/>
    <property type="project" value="UniProtKB-KW"/>
</dbReference>
<comment type="caution">
    <text evidence="7">The sequence shown here is derived from an EMBL/GenBank/DDBJ whole genome shotgun (WGS) entry which is preliminary data.</text>
</comment>
<evidence type="ECO:0000256" key="5">
    <source>
        <dbReference type="ARBA" id="ARBA00022691"/>
    </source>
</evidence>
<name>A0A4V3C514_9BACT</name>
<feature type="binding site" evidence="6">
    <location>
        <position position="207"/>
    </location>
    <ligand>
        <name>S-adenosyl-L-methionine</name>
        <dbReference type="ChEBI" id="CHEBI:59789"/>
    </ligand>
</feature>
<dbReference type="RefSeq" id="WP_133472586.1">
    <property type="nucleotide sequence ID" value="NZ_SNWP01000010.1"/>
</dbReference>
<keyword evidence="5 6" id="KW-0949">S-adenosyl-L-methionine</keyword>
<dbReference type="EC" id="2.1.1.-" evidence="6"/>